<feature type="non-terminal residue" evidence="1">
    <location>
        <position position="99"/>
    </location>
</feature>
<dbReference type="AlphaFoldDB" id="A0A8B6DFI7"/>
<comment type="caution">
    <text evidence="1">The sequence shown here is derived from an EMBL/GenBank/DDBJ whole genome shotgun (WGS) entry which is preliminary data.</text>
</comment>
<organism evidence="1 2">
    <name type="scientific">Mytilus galloprovincialis</name>
    <name type="common">Mediterranean mussel</name>
    <dbReference type="NCBI Taxonomy" id="29158"/>
    <lineage>
        <taxon>Eukaryota</taxon>
        <taxon>Metazoa</taxon>
        <taxon>Spiralia</taxon>
        <taxon>Lophotrochozoa</taxon>
        <taxon>Mollusca</taxon>
        <taxon>Bivalvia</taxon>
        <taxon>Autobranchia</taxon>
        <taxon>Pteriomorphia</taxon>
        <taxon>Mytilida</taxon>
        <taxon>Mytiloidea</taxon>
        <taxon>Mytilidae</taxon>
        <taxon>Mytilinae</taxon>
        <taxon>Mytilus</taxon>
    </lineage>
</organism>
<dbReference type="PANTHER" id="PTHR14187:SF5">
    <property type="entry name" value="HEAT SHOCK 70 KDA PROTEIN 12A"/>
    <property type="match status" value="1"/>
</dbReference>
<dbReference type="PANTHER" id="PTHR14187">
    <property type="entry name" value="ALPHA KINASE/ELONGATION FACTOR 2 KINASE"/>
    <property type="match status" value="1"/>
</dbReference>
<reference evidence="1" key="1">
    <citation type="submission" date="2018-11" db="EMBL/GenBank/DDBJ databases">
        <authorList>
            <person name="Alioto T."/>
            <person name="Alioto T."/>
        </authorList>
    </citation>
    <scope>NUCLEOTIDE SEQUENCE</scope>
</reference>
<sequence length="99" mass="11445">MERLEYSTIVAFDFGTTYSGYAYSFKSNLTKNSLNIHVNKSWNSGNRQFLTLKTPTCILLDINTELQSFGYEAETEYAYKCIDGAQNDSYFFRGFNIKQ</sequence>
<evidence type="ECO:0000313" key="1">
    <source>
        <dbReference type="EMBL" id="VDI18842.1"/>
    </source>
</evidence>
<proteinExistence type="predicted"/>
<evidence type="ECO:0000313" key="2">
    <source>
        <dbReference type="Proteomes" id="UP000596742"/>
    </source>
</evidence>
<dbReference type="OrthoDB" id="6150883at2759"/>
<keyword evidence="2" id="KW-1185">Reference proteome</keyword>
<name>A0A8B6DFI7_MYTGA</name>
<dbReference type="EMBL" id="UYJE01003382">
    <property type="protein sequence ID" value="VDI18842.1"/>
    <property type="molecule type" value="Genomic_DNA"/>
</dbReference>
<dbReference type="Gene3D" id="3.30.420.40">
    <property type="match status" value="1"/>
</dbReference>
<accession>A0A8B6DFI7</accession>
<dbReference type="Proteomes" id="UP000596742">
    <property type="component" value="Unassembled WGS sequence"/>
</dbReference>
<protein>
    <submittedName>
        <fullName evidence="1">Uncharacterized protein</fullName>
    </submittedName>
</protein>
<gene>
    <name evidence="1" type="ORF">MGAL_10B067308</name>
</gene>